<dbReference type="GO" id="GO:0000271">
    <property type="term" value="P:polysaccharide biosynthetic process"/>
    <property type="evidence" value="ECO:0007669"/>
    <property type="project" value="TreeGrafter"/>
</dbReference>
<dbReference type="InterPro" id="IPR015421">
    <property type="entry name" value="PyrdxlP-dep_Trfase_major"/>
</dbReference>
<dbReference type="AlphaFoldDB" id="A0A382YVP0"/>
<reference evidence="2" key="1">
    <citation type="submission" date="2018-05" db="EMBL/GenBank/DDBJ databases">
        <authorList>
            <person name="Lanie J.A."/>
            <person name="Ng W.-L."/>
            <person name="Kazmierczak K.M."/>
            <person name="Andrzejewski T.M."/>
            <person name="Davidsen T.M."/>
            <person name="Wayne K.J."/>
            <person name="Tettelin H."/>
            <person name="Glass J.I."/>
            <person name="Rusch D."/>
            <person name="Podicherti R."/>
            <person name="Tsui H.-C.T."/>
            <person name="Winkler M.E."/>
        </authorList>
    </citation>
    <scope>NUCLEOTIDE SEQUENCE</scope>
</reference>
<evidence type="ECO:0008006" key="3">
    <source>
        <dbReference type="Google" id="ProtNLM"/>
    </source>
</evidence>
<dbReference type="GO" id="GO:0030170">
    <property type="term" value="F:pyridoxal phosphate binding"/>
    <property type="evidence" value="ECO:0007669"/>
    <property type="project" value="TreeGrafter"/>
</dbReference>
<gene>
    <name evidence="2" type="ORF">METZ01_LOCUS440034</name>
</gene>
<evidence type="ECO:0000313" key="2">
    <source>
        <dbReference type="EMBL" id="SVD87180.1"/>
    </source>
</evidence>
<dbReference type="PANTHER" id="PTHR30244:SF36">
    <property type="entry name" value="3-OXO-GLUCOSE-6-PHOSPHATE:GLUTAMATE AMINOTRANSFERASE"/>
    <property type="match status" value="1"/>
</dbReference>
<keyword evidence="1" id="KW-0663">Pyridoxal phosphate</keyword>
<proteinExistence type="predicted"/>
<dbReference type="Pfam" id="PF01041">
    <property type="entry name" value="DegT_DnrJ_EryC1"/>
    <property type="match status" value="1"/>
</dbReference>
<accession>A0A382YVP0</accession>
<dbReference type="InterPro" id="IPR015424">
    <property type="entry name" value="PyrdxlP-dep_Trfase"/>
</dbReference>
<protein>
    <recommendedName>
        <fullName evidence="3">Aminotransferase class I/classII domain-containing protein</fullName>
    </recommendedName>
</protein>
<name>A0A382YVP0_9ZZZZ</name>
<dbReference type="PANTHER" id="PTHR30244">
    <property type="entry name" value="TRANSAMINASE"/>
    <property type="match status" value="1"/>
</dbReference>
<dbReference type="EMBL" id="UINC01178819">
    <property type="protein sequence ID" value="SVD87180.1"/>
    <property type="molecule type" value="Genomic_DNA"/>
</dbReference>
<organism evidence="2">
    <name type="scientific">marine metagenome</name>
    <dbReference type="NCBI Taxonomy" id="408172"/>
    <lineage>
        <taxon>unclassified sequences</taxon>
        <taxon>metagenomes</taxon>
        <taxon>ecological metagenomes</taxon>
    </lineage>
</organism>
<evidence type="ECO:0000256" key="1">
    <source>
        <dbReference type="ARBA" id="ARBA00022898"/>
    </source>
</evidence>
<dbReference type="GO" id="GO:0008483">
    <property type="term" value="F:transaminase activity"/>
    <property type="evidence" value="ECO:0007669"/>
    <property type="project" value="TreeGrafter"/>
</dbReference>
<dbReference type="SUPFAM" id="SSF53383">
    <property type="entry name" value="PLP-dependent transferases"/>
    <property type="match status" value="1"/>
</dbReference>
<dbReference type="InterPro" id="IPR000653">
    <property type="entry name" value="DegT/StrS_aminotransferase"/>
</dbReference>
<feature type="non-terminal residue" evidence="2">
    <location>
        <position position="114"/>
    </location>
</feature>
<sequence>MRVPLFDLRVLDPNIRAELMEAFTRVLDHGRLFGGGPELNEFEEIIAAEIGMRYAVGVGSGSSALYMALKACDIGPGDEVITTPLTWIITVNAIAACGATPVFADVREDFNIDP</sequence>
<dbReference type="Gene3D" id="3.40.640.10">
    <property type="entry name" value="Type I PLP-dependent aspartate aminotransferase-like (Major domain)"/>
    <property type="match status" value="1"/>
</dbReference>